<protein>
    <submittedName>
        <fullName evidence="1">Uncharacterized protein</fullName>
    </submittedName>
</protein>
<organism evidence="1 2">
    <name type="scientific">Pyropia yezoensis</name>
    <name type="common">Susabi-nori</name>
    <name type="synonym">Porphyra yezoensis</name>
    <dbReference type="NCBI Taxonomy" id="2788"/>
    <lineage>
        <taxon>Eukaryota</taxon>
        <taxon>Rhodophyta</taxon>
        <taxon>Bangiophyceae</taxon>
        <taxon>Bangiales</taxon>
        <taxon>Bangiaceae</taxon>
        <taxon>Pyropia</taxon>
    </lineage>
</organism>
<keyword evidence="2" id="KW-1185">Reference proteome</keyword>
<sequence>MSHALPWLLRQVWCLHRVFLLAIMRPLFLCRTQVRDSEGNEVQFRIKKKTQLKKLMDAYCARMGTSVGTYRFLFDGNRVNDTDTPESLEMEDMDVIDAVLFQQGGIEAIASFTCAPVLCGC</sequence>
<comment type="caution">
    <text evidence="1">The sequence shown here is derived from an EMBL/GenBank/DDBJ whole genome shotgun (WGS) entry which is preliminary data.</text>
</comment>
<evidence type="ECO:0000313" key="1">
    <source>
        <dbReference type="EMBL" id="KAK1862556.1"/>
    </source>
</evidence>
<reference evidence="1" key="1">
    <citation type="submission" date="2019-11" db="EMBL/GenBank/DDBJ databases">
        <title>Nori genome reveals adaptations in red seaweeds to the harsh intertidal environment.</title>
        <authorList>
            <person name="Wang D."/>
            <person name="Mao Y."/>
        </authorList>
    </citation>
    <scope>NUCLEOTIDE SEQUENCE</scope>
    <source>
        <tissue evidence="1">Gametophyte</tissue>
    </source>
</reference>
<evidence type="ECO:0000313" key="2">
    <source>
        <dbReference type="Proteomes" id="UP000798662"/>
    </source>
</evidence>
<dbReference type="Proteomes" id="UP000798662">
    <property type="component" value="Chromosome 1"/>
</dbReference>
<accession>A0ACC3BXY6</accession>
<gene>
    <name evidence="1" type="ORF">I4F81_005124</name>
</gene>
<proteinExistence type="predicted"/>
<name>A0ACC3BXY6_PYRYE</name>
<dbReference type="EMBL" id="CM020618">
    <property type="protein sequence ID" value="KAK1862556.1"/>
    <property type="molecule type" value="Genomic_DNA"/>
</dbReference>